<organism evidence="1 2">
    <name type="scientific">Carex littledalei</name>
    <dbReference type="NCBI Taxonomy" id="544730"/>
    <lineage>
        <taxon>Eukaryota</taxon>
        <taxon>Viridiplantae</taxon>
        <taxon>Streptophyta</taxon>
        <taxon>Embryophyta</taxon>
        <taxon>Tracheophyta</taxon>
        <taxon>Spermatophyta</taxon>
        <taxon>Magnoliopsida</taxon>
        <taxon>Liliopsida</taxon>
        <taxon>Poales</taxon>
        <taxon>Cyperaceae</taxon>
        <taxon>Cyperoideae</taxon>
        <taxon>Cariceae</taxon>
        <taxon>Carex</taxon>
        <taxon>Carex subgen. Euthyceras</taxon>
    </lineage>
</organism>
<evidence type="ECO:0000313" key="2">
    <source>
        <dbReference type="Proteomes" id="UP000623129"/>
    </source>
</evidence>
<gene>
    <name evidence="1" type="ORF">FCM35_KLT17236</name>
</gene>
<sequence length="184" mass="20912">MWKLWCCGAILPLVRGKKKSFQLNARAFSIIHSNNEKYWTWVRQSNSSFTEVAELLQVWWLEVHARINFENLSTETEYAVYLIFKTTPSSYGLDTIQEASVSVGSLSRKKFVCSKPSDETSLFTQIGLPVNRPDGWMELELGQFNCDHGTSDQEVVVGFKETNDNNEKSGLIIAGIELRPIQTV</sequence>
<proteinExistence type="predicted"/>
<protein>
    <recommendedName>
        <fullName evidence="3">Phloem protein 2</fullName>
    </recommendedName>
</protein>
<keyword evidence="2" id="KW-1185">Reference proteome</keyword>
<dbReference type="AlphaFoldDB" id="A0A833VZE6"/>
<dbReference type="InterPro" id="IPR025886">
    <property type="entry name" value="PP2-like"/>
</dbReference>
<evidence type="ECO:0000313" key="1">
    <source>
        <dbReference type="EMBL" id="KAF3338399.1"/>
    </source>
</evidence>
<comment type="caution">
    <text evidence="1">The sequence shown here is derived from an EMBL/GenBank/DDBJ whole genome shotgun (WGS) entry which is preliminary data.</text>
</comment>
<dbReference type="OrthoDB" id="650054at2759"/>
<dbReference type="PANTHER" id="PTHR32278:SF111">
    <property type="entry name" value="F-BOX PROTEIN PP2-B12-RELATED"/>
    <property type="match status" value="1"/>
</dbReference>
<dbReference type="EMBL" id="SWLB01000005">
    <property type="protein sequence ID" value="KAF3338399.1"/>
    <property type="molecule type" value="Genomic_DNA"/>
</dbReference>
<dbReference type="Pfam" id="PF14299">
    <property type="entry name" value="PP2"/>
    <property type="match status" value="1"/>
</dbReference>
<evidence type="ECO:0008006" key="3">
    <source>
        <dbReference type="Google" id="ProtNLM"/>
    </source>
</evidence>
<dbReference type="Proteomes" id="UP000623129">
    <property type="component" value="Unassembled WGS sequence"/>
</dbReference>
<accession>A0A833VZE6</accession>
<reference evidence="1" key="1">
    <citation type="submission" date="2020-01" db="EMBL/GenBank/DDBJ databases">
        <title>Genome sequence of Kobresia littledalei, the first chromosome-level genome in the family Cyperaceae.</title>
        <authorList>
            <person name="Qu G."/>
        </authorList>
    </citation>
    <scope>NUCLEOTIDE SEQUENCE</scope>
    <source>
        <strain evidence="1">C.B.Clarke</strain>
        <tissue evidence="1">Leaf</tissue>
    </source>
</reference>
<name>A0A833VZE6_9POAL</name>
<dbReference type="PANTHER" id="PTHR32278">
    <property type="entry name" value="F-BOX DOMAIN-CONTAINING PROTEIN"/>
    <property type="match status" value="1"/>
</dbReference>